<dbReference type="eggNOG" id="COG0739">
    <property type="taxonomic scope" value="Bacteria"/>
</dbReference>
<keyword evidence="6" id="KW-1185">Reference proteome</keyword>
<feature type="active site" description="Proton donor/acceptor" evidence="1">
    <location>
        <position position="332"/>
    </location>
</feature>
<dbReference type="GO" id="GO:0046872">
    <property type="term" value="F:metal ion binding"/>
    <property type="evidence" value="ECO:0007669"/>
    <property type="project" value="UniProtKB-KW"/>
</dbReference>
<feature type="binding site" evidence="2">
    <location>
        <position position="247"/>
    </location>
    <ligand>
        <name>Zn(2+)</name>
        <dbReference type="ChEBI" id="CHEBI:29105"/>
    </ligand>
</feature>
<dbReference type="PATRIC" id="fig|84531.8.peg.3123"/>
<dbReference type="GO" id="GO:0006508">
    <property type="term" value="P:proteolysis"/>
    <property type="evidence" value="ECO:0007669"/>
    <property type="project" value="InterPro"/>
</dbReference>
<feature type="active site" description="Proton donor/acceptor" evidence="1">
    <location>
        <position position="293"/>
    </location>
</feature>
<dbReference type="EMBL" id="CP011129">
    <property type="protein sequence ID" value="ALN81242.1"/>
    <property type="molecule type" value="Genomic_DNA"/>
</dbReference>
<accession>A0A0S2FCI9</accession>
<protein>
    <submittedName>
        <fullName evidence="5">Beta-lytic metalloendopeptidase</fullName>
        <ecNumber evidence="5">3.4.24.32</ecNumber>
    </submittedName>
</protein>
<dbReference type="PRINTS" id="PR00933">
    <property type="entry name" value="BLYTICPTASE"/>
</dbReference>
<dbReference type="RefSeq" id="WP_148649752.1">
    <property type="nucleotide sequence ID" value="NZ_CP011129.1"/>
</dbReference>
<gene>
    <name evidence="5" type="ORF">LA76x_3114</name>
</gene>
<reference evidence="5 6" key="1">
    <citation type="journal article" date="2015" name="BMC Genomics">
        <title>Comparative genomics and metabolic profiling of the genus Lysobacter.</title>
        <authorList>
            <person name="de Bruijn I."/>
            <person name="Cheng X."/>
            <person name="de Jager V."/>
            <person name="Exposito R.G."/>
            <person name="Watrous J."/>
            <person name="Patel N."/>
            <person name="Postma J."/>
            <person name="Dorrestein P.C."/>
            <person name="Kobayashi D."/>
            <person name="Raaijmakers J.M."/>
        </authorList>
    </citation>
    <scope>NUCLEOTIDE SEQUENCE [LARGE SCALE GENOMIC DNA]</scope>
    <source>
        <strain evidence="5 6">76</strain>
    </source>
</reference>
<dbReference type="GO" id="GO:0004222">
    <property type="term" value="F:metalloendopeptidase activity"/>
    <property type="evidence" value="ECO:0007669"/>
    <property type="project" value="InterPro"/>
</dbReference>
<evidence type="ECO:0000256" key="3">
    <source>
        <dbReference type="PIRSR" id="PIRSR600841-3"/>
    </source>
</evidence>
<dbReference type="InterPro" id="IPR011055">
    <property type="entry name" value="Dup_hybrid_motif"/>
</dbReference>
<keyword evidence="2" id="KW-0479">Metal-binding</keyword>
<sequence length="387" mass="41083">MKAISKARLGLLACCIAAAIGGTATAGGHDANAAAGLSGQDLVYSYDEMFDFDTAAYLAKHAPHLVRHSESISHWAGYSSISPKVLIALMEQQSGVVSRQRASADAMRRPFGKLSAAKDFNSQTREVATALRQALYEQEDASLAPQGRVPLARSNPLQALYLQAGESQASAALRGDGEFQQVYGRLFNEPRKAAPASARFADTSDVNALAGPANGFLQFPYPRGASWHVGGAHTNTGSGNYPMSSLDMSRGGGWGSNQSGNWVSASAGGSFKRHSSCFAEVVHSGGWSTTYYHMMNLQYGTGASVAANSRIGNPANTRAQALCNGGASTGPHEHWSLKYNGSHYHLNGVYLSGYQITALGSSYDTNCSRFYLSKNGSRYCSGYFTNP</sequence>
<evidence type="ECO:0000256" key="2">
    <source>
        <dbReference type="PIRSR" id="PIRSR600841-2"/>
    </source>
</evidence>
<dbReference type="STRING" id="84531.LA76x_3114"/>
<dbReference type="Gene3D" id="2.70.70.10">
    <property type="entry name" value="Glucose Permease (Domain IIA)"/>
    <property type="match status" value="1"/>
</dbReference>
<evidence type="ECO:0000313" key="5">
    <source>
        <dbReference type="EMBL" id="ALN81242.1"/>
    </source>
</evidence>
<keyword evidence="5" id="KW-0378">Hydrolase</keyword>
<feature type="binding site" evidence="2">
    <location>
        <position position="334"/>
    </location>
    <ligand>
        <name>Zn(2+)</name>
        <dbReference type="ChEBI" id="CHEBI:29105"/>
    </ligand>
</feature>
<dbReference type="CDD" id="cd12797">
    <property type="entry name" value="M23_peptidase"/>
    <property type="match status" value="1"/>
</dbReference>
<dbReference type="EC" id="3.4.24.32" evidence="5"/>
<dbReference type="KEGG" id="lab:LA76x_3114"/>
<dbReference type="SUPFAM" id="SSF51261">
    <property type="entry name" value="Duplicated hybrid motif"/>
    <property type="match status" value="1"/>
</dbReference>
<keyword evidence="2" id="KW-0862">Zinc</keyword>
<dbReference type="Proteomes" id="UP000060787">
    <property type="component" value="Chromosome"/>
</dbReference>
<organism evidence="5 6">
    <name type="scientific">Lysobacter antibioticus</name>
    <dbReference type="NCBI Taxonomy" id="84531"/>
    <lineage>
        <taxon>Bacteria</taxon>
        <taxon>Pseudomonadati</taxon>
        <taxon>Pseudomonadota</taxon>
        <taxon>Gammaproteobacteria</taxon>
        <taxon>Lysobacterales</taxon>
        <taxon>Lysobacteraceae</taxon>
        <taxon>Lysobacter</taxon>
    </lineage>
</organism>
<feature type="signal peptide" evidence="4">
    <location>
        <begin position="1"/>
        <end position="26"/>
    </location>
</feature>
<dbReference type="AlphaFoldDB" id="A0A0S2FCI9"/>
<evidence type="ECO:0000256" key="4">
    <source>
        <dbReference type="SAM" id="SignalP"/>
    </source>
</evidence>
<evidence type="ECO:0000256" key="1">
    <source>
        <dbReference type="PIRSR" id="PIRSR600841-1"/>
    </source>
</evidence>
<feature type="disulfide bond" evidence="3">
    <location>
        <begin position="277"/>
        <end position="323"/>
    </location>
</feature>
<keyword evidence="4" id="KW-0732">Signal</keyword>
<dbReference type="InterPro" id="IPR000841">
    <property type="entry name" value="Pept_M23A_Blytic"/>
</dbReference>
<proteinExistence type="predicted"/>
<keyword evidence="3" id="KW-1015">Disulfide bond</keyword>
<feature type="chain" id="PRO_5006596930" evidence="4">
    <location>
        <begin position="27"/>
        <end position="387"/>
    </location>
</feature>
<feature type="binding site" evidence="2">
    <location>
        <position position="233"/>
    </location>
    <ligand>
        <name>Zn(2+)</name>
        <dbReference type="ChEBI" id="CHEBI:29105"/>
    </ligand>
</feature>
<name>A0A0S2FCI9_LYSAN</name>
<comment type="cofactor">
    <cofactor evidence="2">
        <name>Zn(2+)</name>
        <dbReference type="ChEBI" id="CHEBI:29105"/>
    </cofactor>
    <text evidence="2">Binds 1 zinc ion per subunit.</text>
</comment>
<evidence type="ECO:0000313" key="6">
    <source>
        <dbReference type="Proteomes" id="UP000060787"/>
    </source>
</evidence>